<gene>
    <name evidence="6" type="ORF">H5985_06170</name>
</gene>
<dbReference type="EMBL" id="JACJKX010000010">
    <property type="protein sequence ID" value="MBM6928852.1"/>
    <property type="molecule type" value="Genomic_DNA"/>
</dbReference>
<evidence type="ECO:0000313" key="6">
    <source>
        <dbReference type="EMBL" id="MBM6928852.1"/>
    </source>
</evidence>
<dbReference type="Pfam" id="PF00126">
    <property type="entry name" value="HTH_1"/>
    <property type="match status" value="1"/>
</dbReference>
<dbReference type="CDD" id="cd05466">
    <property type="entry name" value="PBP2_LTTR_substrate"/>
    <property type="match status" value="1"/>
</dbReference>
<dbReference type="PROSITE" id="PS50931">
    <property type="entry name" value="HTH_LYSR"/>
    <property type="match status" value="1"/>
</dbReference>
<dbReference type="InterPro" id="IPR036388">
    <property type="entry name" value="WH-like_DNA-bd_sf"/>
</dbReference>
<dbReference type="InterPro" id="IPR036390">
    <property type="entry name" value="WH_DNA-bd_sf"/>
</dbReference>
<evidence type="ECO:0000256" key="1">
    <source>
        <dbReference type="ARBA" id="ARBA00009437"/>
    </source>
</evidence>
<evidence type="ECO:0000256" key="3">
    <source>
        <dbReference type="ARBA" id="ARBA00023125"/>
    </source>
</evidence>
<keyword evidence="3" id="KW-0238">DNA-binding</keyword>
<feature type="domain" description="HTH lysR-type" evidence="5">
    <location>
        <begin position="1"/>
        <end position="60"/>
    </location>
</feature>
<dbReference type="PANTHER" id="PTHR30126">
    <property type="entry name" value="HTH-TYPE TRANSCRIPTIONAL REGULATOR"/>
    <property type="match status" value="1"/>
</dbReference>
<name>A0ABS2GVU8_9BURK</name>
<evidence type="ECO:0000256" key="4">
    <source>
        <dbReference type="ARBA" id="ARBA00023163"/>
    </source>
</evidence>
<reference evidence="6 7" key="1">
    <citation type="journal article" date="2021" name="Sci. Rep.">
        <title>The distribution of antibiotic resistance genes in chicken gut microbiota commensals.</title>
        <authorList>
            <person name="Juricova H."/>
            <person name="Matiasovicova J."/>
            <person name="Kubasova T."/>
            <person name="Cejkova D."/>
            <person name="Rychlik I."/>
        </authorList>
    </citation>
    <scope>NUCLEOTIDE SEQUENCE [LARGE SCALE GENOMIC DNA]</scope>
    <source>
        <strain evidence="6 7">An562</strain>
    </source>
</reference>
<dbReference type="SUPFAM" id="SSF46785">
    <property type="entry name" value="Winged helix' DNA-binding domain"/>
    <property type="match status" value="1"/>
</dbReference>
<comment type="caution">
    <text evidence="6">The sequence shown here is derived from an EMBL/GenBank/DDBJ whole genome shotgun (WGS) entry which is preliminary data.</text>
</comment>
<keyword evidence="7" id="KW-1185">Reference proteome</keyword>
<dbReference type="InterPro" id="IPR005119">
    <property type="entry name" value="LysR_subst-bd"/>
</dbReference>
<dbReference type="Proteomes" id="UP000777002">
    <property type="component" value="Unassembled WGS sequence"/>
</dbReference>
<dbReference type="PANTHER" id="PTHR30126:SF40">
    <property type="entry name" value="HTH-TYPE TRANSCRIPTIONAL REGULATOR GLTR"/>
    <property type="match status" value="1"/>
</dbReference>
<dbReference type="Gene3D" id="1.10.10.10">
    <property type="entry name" value="Winged helix-like DNA-binding domain superfamily/Winged helix DNA-binding domain"/>
    <property type="match status" value="1"/>
</dbReference>
<proteinExistence type="inferred from homology"/>
<dbReference type="SUPFAM" id="SSF53850">
    <property type="entry name" value="Periplasmic binding protein-like II"/>
    <property type="match status" value="1"/>
</dbReference>
<evidence type="ECO:0000256" key="2">
    <source>
        <dbReference type="ARBA" id="ARBA00023015"/>
    </source>
</evidence>
<accession>A0ABS2GVU8</accession>
<organism evidence="6 7">
    <name type="scientific">Parasutterella secunda</name>
    <dbReference type="NCBI Taxonomy" id="626947"/>
    <lineage>
        <taxon>Bacteria</taxon>
        <taxon>Pseudomonadati</taxon>
        <taxon>Pseudomonadota</taxon>
        <taxon>Betaproteobacteria</taxon>
        <taxon>Burkholderiales</taxon>
        <taxon>Sutterellaceae</taxon>
        <taxon>Parasutterella</taxon>
    </lineage>
</organism>
<dbReference type="Pfam" id="PF03466">
    <property type="entry name" value="LysR_substrate"/>
    <property type="match status" value="1"/>
</dbReference>
<sequence>MPLIAEDLEVFLVVCETRSFSLAARKLALTQSAVSKKVLRLENTLGVDLFNRTKRPIELTTEGTVLMNEALVARESLERVAGEIREGAFLRPEFRVGTIESLAKCFLPSFITEVRQNASRVLAITGTSQSLIDALLRREIDFAFVSDIFSEMRGLTRLKVFEERSVLLMPSDLTAEHSGSWTWETIRLCGLPYLQYFRQGGAGRLNDTYISLLDMQIPARIEVDSSATMMALVAQGMGWTITRALAIIQNPEIASAVSVQPLPPPELSRPLYLVARSDESQRLIDRVAAVSEMIFKREIAPALNSIAPWLVSD</sequence>
<dbReference type="RefSeq" id="WP_205050443.1">
    <property type="nucleotide sequence ID" value="NZ_JACJKX010000010.1"/>
</dbReference>
<dbReference type="InterPro" id="IPR000847">
    <property type="entry name" value="LysR_HTH_N"/>
</dbReference>
<dbReference type="Gene3D" id="3.40.190.10">
    <property type="entry name" value="Periplasmic binding protein-like II"/>
    <property type="match status" value="2"/>
</dbReference>
<evidence type="ECO:0000313" key="7">
    <source>
        <dbReference type="Proteomes" id="UP000777002"/>
    </source>
</evidence>
<dbReference type="PRINTS" id="PR00039">
    <property type="entry name" value="HTHLYSR"/>
</dbReference>
<protein>
    <submittedName>
        <fullName evidence="6">LysR family transcriptional regulator</fullName>
    </submittedName>
</protein>
<evidence type="ECO:0000259" key="5">
    <source>
        <dbReference type="PROSITE" id="PS50931"/>
    </source>
</evidence>
<keyword evidence="2" id="KW-0805">Transcription regulation</keyword>
<comment type="similarity">
    <text evidence="1">Belongs to the LysR transcriptional regulatory family.</text>
</comment>
<keyword evidence="4" id="KW-0804">Transcription</keyword>